<keyword evidence="3" id="KW-1185">Reference proteome</keyword>
<evidence type="ECO:0000313" key="3">
    <source>
        <dbReference type="Proteomes" id="UP000295188"/>
    </source>
</evidence>
<sequence>MTVTGTIATYVIAAVILVAFAYGIYHIYCNFFRGESSCCKEGKSSSCGCCGCHEVHDRKVPSSK</sequence>
<keyword evidence="1" id="KW-0812">Transmembrane</keyword>
<dbReference type="AlphaFoldDB" id="A0A4R3KDI5"/>
<reference evidence="2 3" key="1">
    <citation type="submission" date="2019-03" db="EMBL/GenBank/DDBJ databases">
        <title>Genomic Encyclopedia of Type Strains, Phase IV (KMG-IV): sequencing the most valuable type-strain genomes for metagenomic binning, comparative biology and taxonomic classification.</title>
        <authorList>
            <person name="Goeker M."/>
        </authorList>
    </citation>
    <scope>NUCLEOTIDE SEQUENCE [LARGE SCALE GENOMIC DNA]</scope>
    <source>
        <strain evidence="2 3">DSM 20467</strain>
    </source>
</reference>
<keyword evidence="1" id="KW-0472">Membrane</keyword>
<keyword evidence="1" id="KW-1133">Transmembrane helix</keyword>
<proteinExistence type="predicted"/>
<name>A0A4R3KDI5_9FIRM</name>
<accession>A0A4R3KDI5</accession>
<evidence type="ECO:0000256" key="1">
    <source>
        <dbReference type="SAM" id="Phobius"/>
    </source>
</evidence>
<dbReference type="RefSeq" id="WP_132547780.1">
    <property type="nucleotide sequence ID" value="NZ_SMAA01000003.1"/>
</dbReference>
<dbReference type="Proteomes" id="UP000295188">
    <property type="component" value="Unassembled WGS sequence"/>
</dbReference>
<gene>
    <name evidence="2" type="ORF">EDC37_103179</name>
</gene>
<evidence type="ECO:0000313" key="2">
    <source>
        <dbReference type="EMBL" id="TCS81009.1"/>
    </source>
</evidence>
<protein>
    <submittedName>
        <fullName evidence="2">Uncharacterized protein</fullName>
    </submittedName>
</protein>
<organism evidence="2 3">
    <name type="scientific">Pectinatus cerevisiiphilus</name>
    <dbReference type="NCBI Taxonomy" id="86956"/>
    <lineage>
        <taxon>Bacteria</taxon>
        <taxon>Bacillati</taxon>
        <taxon>Bacillota</taxon>
        <taxon>Negativicutes</taxon>
        <taxon>Selenomonadales</taxon>
        <taxon>Selenomonadaceae</taxon>
        <taxon>Pectinatus</taxon>
    </lineage>
</organism>
<comment type="caution">
    <text evidence="2">The sequence shown here is derived from an EMBL/GenBank/DDBJ whole genome shotgun (WGS) entry which is preliminary data.</text>
</comment>
<feature type="transmembrane region" description="Helical" evidence="1">
    <location>
        <begin position="7"/>
        <end position="28"/>
    </location>
</feature>
<dbReference type="EMBL" id="SMAA01000003">
    <property type="protein sequence ID" value="TCS81009.1"/>
    <property type="molecule type" value="Genomic_DNA"/>
</dbReference>